<evidence type="ECO:0000313" key="3">
    <source>
        <dbReference type="EMBL" id="CRK37418.1"/>
    </source>
</evidence>
<proteinExistence type="predicted"/>
<dbReference type="AlphaFoldDB" id="A0A0G4MT40"/>
<feature type="compositionally biased region" description="Basic and acidic residues" evidence="1">
    <location>
        <begin position="122"/>
        <end position="136"/>
    </location>
</feature>
<feature type="domain" description="WW" evidence="2">
    <location>
        <begin position="323"/>
        <end position="349"/>
    </location>
</feature>
<dbReference type="InterPro" id="IPR009604">
    <property type="entry name" value="LsmAD_domain"/>
</dbReference>
<feature type="region of interest" description="Disordered" evidence="1">
    <location>
        <begin position="393"/>
        <end position="445"/>
    </location>
</feature>
<feature type="compositionally biased region" description="Gly residues" evidence="1">
    <location>
        <begin position="404"/>
        <end position="414"/>
    </location>
</feature>
<dbReference type="GO" id="GO:0003729">
    <property type="term" value="F:mRNA binding"/>
    <property type="evidence" value="ECO:0007669"/>
    <property type="project" value="TreeGrafter"/>
</dbReference>
<dbReference type="InterPro" id="IPR001202">
    <property type="entry name" value="WW_dom"/>
</dbReference>
<organism evidence="3 4">
    <name type="scientific">Verticillium longisporum</name>
    <name type="common">Verticillium dahliae var. longisporum</name>
    <dbReference type="NCBI Taxonomy" id="100787"/>
    <lineage>
        <taxon>Eukaryota</taxon>
        <taxon>Fungi</taxon>
        <taxon>Dikarya</taxon>
        <taxon>Ascomycota</taxon>
        <taxon>Pezizomycotina</taxon>
        <taxon>Sordariomycetes</taxon>
        <taxon>Hypocreomycetidae</taxon>
        <taxon>Glomerellales</taxon>
        <taxon>Plectosphaerellaceae</taxon>
        <taxon>Verticillium</taxon>
    </lineage>
</organism>
<protein>
    <recommendedName>
        <fullName evidence="2">WW domain-containing protein</fullName>
    </recommendedName>
</protein>
<feature type="compositionally biased region" description="Low complexity" evidence="1">
    <location>
        <begin position="228"/>
        <end position="257"/>
    </location>
</feature>
<dbReference type="SMART" id="SM01272">
    <property type="entry name" value="LsmAD"/>
    <property type="match status" value="1"/>
</dbReference>
<dbReference type="CDD" id="cd00201">
    <property type="entry name" value="WW"/>
    <property type="match status" value="1"/>
</dbReference>
<dbReference type="Pfam" id="PF06741">
    <property type="entry name" value="LsmAD"/>
    <property type="match status" value="1"/>
</dbReference>
<dbReference type="PANTHER" id="PTHR12854">
    <property type="entry name" value="ATAXIN 2-RELATED"/>
    <property type="match status" value="1"/>
</dbReference>
<keyword evidence="4" id="KW-1185">Reference proteome</keyword>
<feature type="region of interest" description="Disordered" evidence="1">
    <location>
        <begin position="478"/>
        <end position="690"/>
    </location>
</feature>
<dbReference type="STRING" id="100787.A0A0G4MT40"/>
<dbReference type="PANTHER" id="PTHR12854:SF7">
    <property type="entry name" value="ATAXIN-2 HOMOLOG"/>
    <property type="match status" value="1"/>
</dbReference>
<gene>
    <name evidence="3" type="ORF">BN1708_001441</name>
</gene>
<dbReference type="PROSITE" id="PS01159">
    <property type="entry name" value="WW_DOMAIN_1"/>
    <property type="match status" value="1"/>
</dbReference>
<feature type="compositionally biased region" description="Polar residues" evidence="1">
    <location>
        <begin position="56"/>
        <end position="65"/>
    </location>
</feature>
<feature type="compositionally biased region" description="Low complexity" evidence="1">
    <location>
        <begin position="638"/>
        <end position="648"/>
    </location>
</feature>
<dbReference type="GO" id="GO:0034063">
    <property type="term" value="P:stress granule assembly"/>
    <property type="evidence" value="ECO:0007669"/>
    <property type="project" value="TreeGrafter"/>
</dbReference>
<dbReference type="Pfam" id="PF00397">
    <property type="entry name" value="WW"/>
    <property type="match status" value="1"/>
</dbReference>
<dbReference type="InterPro" id="IPR045117">
    <property type="entry name" value="ATXN2-like"/>
</dbReference>
<evidence type="ECO:0000256" key="1">
    <source>
        <dbReference type="SAM" id="MobiDB-lite"/>
    </source>
</evidence>
<feature type="compositionally biased region" description="Low complexity" evidence="1">
    <location>
        <begin position="532"/>
        <end position="543"/>
    </location>
</feature>
<feature type="compositionally biased region" description="Polar residues" evidence="1">
    <location>
        <begin position="674"/>
        <end position="683"/>
    </location>
</feature>
<dbReference type="Proteomes" id="UP000044602">
    <property type="component" value="Unassembled WGS sequence"/>
</dbReference>
<feature type="region of interest" description="Disordered" evidence="1">
    <location>
        <begin position="103"/>
        <end position="295"/>
    </location>
</feature>
<evidence type="ECO:0000259" key="2">
    <source>
        <dbReference type="PROSITE" id="PS01159"/>
    </source>
</evidence>
<reference evidence="3 4" key="1">
    <citation type="submission" date="2015-05" db="EMBL/GenBank/DDBJ databases">
        <authorList>
            <person name="Wang D.B."/>
            <person name="Wang M."/>
        </authorList>
    </citation>
    <scope>NUCLEOTIDE SEQUENCE [LARGE SCALE GENOMIC DNA]</scope>
    <source>
        <strain evidence="3">VL1</strain>
    </source>
</reference>
<sequence length="690" mass="71984">MPFPKKDNSAGPGRGQNGSRGGFRTDAAISNSRLGAERTLQPWMPDSTDGMDEGLESSSNKNNAPWDQFAENERRFGIKTDYDENIYTTTIDKSHPQYRERMAAAEKKAREISGSQAATAHVAEERIMDYAGGDDRGGDEEDKYSGVRRQDFPPLSTRENKYTPPAKRAPAAQSTVTGAPVDPAIISSQVRAPSKKPSPARPEDAKSQPVPGKLPTTQPADESKPVDSKAAIKSSPKGKAPKPARADSPPAAAADTAKQTEVKQADKTTTPLRAPSTSSRAKSPQTAAKEGTPSAALTVERDVLNSFKSFATQQRQNADKIRWIAQWDGASKKYYFVQLSTGVSQWDTPTDAAPTGTPAPGVEHPYGIPRQQELITHPDGSQTVRHVDGSMEPVNPPMPPDGTRGIGGQTGERGLGSMAMNALLGGKDSSNHTANGNHGGSGSNPFGNLANQFLGGGGHGGGGAGKNALGKLGGALANSFLHSGDKPEQPQSYHSGQTTGHQPQQQQQQHGLAGSLMGGVASMLGGNKPSHGNSNYGYSNSGSASGGYSGQAPPTSYQPPGGGANAPGASSYQTTTPNHAQNPSFPSPPGQNGSQTSAHQTHPTYGQVPGPPPGKPPGAYGQSSGYDAPSQGGHHHQQQQQKQQQYGHTSNGAYEPSYGNGGNAPGAYPGNNPTYSQGPNQQGHGYGPQY</sequence>
<feature type="compositionally biased region" description="Gly residues" evidence="1">
    <location>
        <begin position="12"/>
        <end position="21"/>
    </location>
</feature>
<feature type="compositionally biased region" description="Polar residues" evidence="1">
    <location>
        <begin position="570"/>
        <end position="604"/>
    </location>
</feature>
<name>A0A0G4MT40_VERLO</name>
<feature type="region of interest" description="Disordered" evidence="1">
    <location>
        <begin position="1"/>
        <end position="72"/>
    </location>
</feature>
<dbReference type="GO" id="GO:0010494">
    <property type="term" value="C:cytoplasmic stress granule"/>
    <property type="evidence" value="ECO:0007669"/>
    <property type="project" value="TreeGrafter"/>
</dbReference>
<feature type="compositionally biased region" description="Low complexity" evidence="1">
    <location>
        <begin position="496"/>
        <end position="511"/>
    </location>
</feature>
<feature type="compositionally biased region" description="Polar residues" evidence="1">
    <location>
        <begin position="267"/>
        <end position="286"/>
    </location>
</feature>
<accession>A0A0G4MT40</accession>
<dbReference type="EMBL" id="CVQH01024749">
    <property type="protein sequence ID" value="CRK37418.1"/>
    <property type="molecule type" value="Genomic_DNA"/>
</dbReference>
<evidence type="ECO:0000313" key="4">
    <source>
        <dbReference type="Proteomes" id="UP000044602"/>
    </source>
</evidence>